<sequence>MRLESTFEKVDSSGKSGLLKKHRLRRAFYLFSKETAWGLLPRGAKAPLAMTEKRRFIPRRRW</sequence>
<name>A0ACC6FQN8_9HELI</name>
<organism evidence="1 2">
    <name type="scientific">Helicobacter zhangjianzhongii</name>
    <dbReference type="NCBI Taxonomy" id="2974574"/>
    <lineage>
        <taxon>Bacteria</taxon>
        <taxon>Pseudomonadati</taxon>
        <taxon>Campylobacterota</taxon>
        <taxon>Epsilonproteobacteria</taxon>
        <taxon>Campylobacterales</taxon>
        <taxon>Helicobacteraceae</taxon>
        <taxon>Helicobacter</taxon>
    </lineage>
</organism>
<dbReference type="Proteomes" id="UP001173802">
    <property type="component" value="Unassembled WGS sequence"/>
</dbReference>
<reference evidence="1 2" key="1">
    <citation type="journal article" date="2023" name="Microorganisms">
        <title>Isolation and Genomic Characteristics of Cat-Borne Campylobacter felis sp. nov. and Sheep-Borne Campylobacter ovis sp. nov.</title>
        <authorList>
            <person name="Wang H."/>
            <person name="Li Y."/>
            <person name="Gu Y."/>
            <person name="Zhou G."/>
            <person name="Chen X."/>
            <person name="Zhang X."/>
            <person name="Shao Z."/>
            <person name="Zhang J."/>
            <person name="Zhang M."/>
        </authorList>
    </citation>
    <scope>NUCLEOTIDE SEQUENCE [LARGE SCALE GENOMIC DNA]</scope>
    <source>
        <strain evidence="1 2">XJK30-2</strain>
    </source>
</reference>
<proteinExistence type="predicted"/>
<evidence type="ECO:0000313" key="2">
    <source>
        <dbReference type="Proteomes" id="UP001173802"/>
    </source>
</evidence>
<gene>
    <name evidence="1" type="ORF">NYG90_01845</name>
</gene>
<comment type="caution">
    <text evidence="1">The sequence shown here is derived from an EMBL/GenBank/DDBJ whole genome shotgun (WGS) entry which is preliminary data.</text>
</comment>
<dbReference type="EMBL" id="JANURN010000002">
    <property type="protein sequence ID" value="MDL0081432.1"/>
    <property type="molecule type" value="Genomic_DNA"/>
</dbReference>
<protein>
    <submittedName>
        <fullName evidence="1">Uncharacterized protein</fullName>
    </submittedName>
</protein>
<keyword evidence="2" id="KW-1185">Reference proteome</keyword>
<accession>A0ACC6FQN8</accession>
<evidence type="ECO:0000313" key="1">
    <source>
        <dbReference type="EMBL" id="MDL0081432.1"/>
    </source>
</evidence>